<comment type="caution">
    <text evidence="9">The sequence shown here is derived from an EMBL/GenBank/DDBJ whole genome shotgun (WGS) entry which is preliminary data.</text>
</comment>
<feature type="region of interest" description="Disordered" evidence="6">
    <location>
        <begin position="1"/>
        <end position="23"/>
    </location>
</feature>
<feature type="transmembrane region" description="Helical" evidence="7">
    <location>
        <begin position="248"/>
        <end position="267"/>
    </location>
</feature>
<feature type="transmembrane region" description="Helical" evidence="7">
    <location>
        <begin position="429"/>
        <end position="447"/>
    </location>
</feature>
<keyword evidence="2 7" id="KW-0812">Transmembrane</keyword>
<dbReference type="Gene3D" id="1.20.1720.10">
    <property type="entry name" value="Multidrug resistance protein D"/>
    <property type="match status" value="1"/>
</dbReference>
<evidence type="ECO:0000256" key="5">
    <source>
        <dbReference type="ARBA" id="ARBA00023251"/>
    </source>
</evidence>
<feature type="transmembrane region" description="Helical" evidence="7">
    <location>
        <begin position="63"/>
        <end position="83"/>
    </location>
</feature>
<sequence>MTQELTPDIAAEGRERTASDGAAAPSSGALAVVLVGTFITVLDFFIANVAVPAIKSDLHATAAQAQLIIVGYGVAFTSGLITGGRLGDLYGRRRLFALGMVLFMITSAACSFAPTVTFLGVARILQGGSAALMVPQVLGIISTVYTGAARDRAFTVYGLVIGLAGVFGQFIGGALISVDVAGLSWRTIFLINVPLCLVSLAITRRTIPESRGQGGTRLDLLGALLITVSLGLIVFALLEGQERHWPAWVWESLAVAAVLLAVTVWHLRRRSAAGRGPLIEPGMFRSRLFSVGLLATVAYFLAMGSFFFTLALYLQLGRGMSPLESGSMFLALGVGYFGASIVSARFAASVNARRVAAGPLILAIGYTAIAFTVKDLKLDGSALWLLPMLLVAGLGMGLTTGPLTNLVLGGAVPEHAAAASGLLNTAQEGGAAVGVAIAGAVFFPALARAGGKADAYPHAFTVTLIPLVCLGLLASLLVLSSPGRAARS</sequence>
<feature type="transmembrane region" description="Helical" evidence="7">
    <location>
        <begin position="355"/>
        <end position="373"/>
    </location>
</feature>
<feature type="transmembrane region" description="Helical" evidence="7">
    <location>
        <begin position="183"/>
        <end position="203"/>
    </location>
</feature>
<dbReference type="Gene3D" id="1.20.1250.20">
    <property type="entry name" value="MFS general substrate transporter like domains"/>
    <property type="match status" value="1"/>
</dbReference>
<keyword evidence="4 7" id="KW-0472">Membrane</keyword>
<dbReference type="PANTHER" id="PTHR42718:SF39">
    <property type="entry name" value="ACTINORHODIN TRANSPORTER-RELATED"/>
    <property type="match status" value="1"/>
</dbReference>
<dbReference type="PROSITE" id="PS50850">
    <property type="entry name" value="MFS"/>
    <property type="match status" value="1"/>
</dbReference>
<dbReference type="PANTHER" id="PTHR42718">
    <property type="entry name" value="MAJOR FACILITATOR SUPERFAMILY MULTIDRUG TRANSPORTER MFSC"/>
    <property type="match status" value="1"/>
</dbReference>
<dbReference type="EMBL" id="BAAATL010000002">
    <property type="protein sequence ID" value="GAA2467650.1"/>
    <property type="molecule type" value="Genomic_DNA"/>
</dbReference>
<dbReference type="CDD" id="cd17321">
    <property type="entry name" value="MFS_MMR_MDR_like"/>
    <property type="match status" value="1"/>
</dbReference>
<keyword evidence="3 7" id="KW-1133">Transmembrane helix</keyword>
<evidence type="ECO:0000256" key="1">
    <source>
        <dbReference type="ARBA" id="ARBA00004651"/>
    </source>
</evidence>
<dbReference type="InterPro" id="IPR036259">
    <property type="entry name" value="MFS_trans_sf"/>
</dbReference>
<dbReference type="PRINTS" id="PR01036">
    <property type="entry name" value="TCRTETB"/>
</dbReference>
<feature type="transmembrane region" description="Helical" evidence="7">
    <location>
        <begin position="29"/>
        <end position="51"/>
    </location>
</feature>
<feature type="transmembrane region" description="Helical" evidence="7">
    <location>
        <begin position="459"/>
        <end position="479"/>
    </location>
</feature>
<evidence type="ECO:0000313" key="10">
    <source>
        <dbReference type="Proteomes" id="UP001501721"/>
    </source>
</evidence>
<feature type="transmembrane region" description="Helical" evidence="7">
    <location>
        <begin position="385"/>
        <end position="408"/>
    </location>
</feature>
<feature type="transmembrane region" description="Helical" evidence="7">
    <location>
        <begin position="215"/>
        <end position="236"/>
    </location>
</feature>
<proteinExistence type="predicted"/>
<dbReference type="RefSeq" id="WP_346076648.1">
    <property type="nucleotide sequence ID" value="NZ_BAAATL010000002.1"/>
</dbReference>
<evidence type="ECO:0000313" key="9">
    <source>
        <dbReference type="EMBL" id="GAA2467650.1"/>
    </source>
</evidence>
<dbReference type="Proteomes" id="UP001501721">
    <property type="component" value="Unassembled WGS sequence"/>
</dbReference>
<name>A0ABP5XT82_9ACTN</name>
<accession>A0ABP5XT82</accession>
<evidence type="ECO:0000256" key="3">
    <source>
        <dbReference type="ARBA" id="ARBA00022989"/>
    </source>
</evidence>
<evidence type="ECO:0000259" key="8">
    <source>
        <dbReference type="PROSITE" id="PS50850"/>
    </source>
</evidence>
<comment type="subcellular location">
    <subcellularLocation>
        <location evidence="1">Cell membrane</location>
        <topology evidence="1">Multi-pass membrane protein</topology>
    </subcellularLocation>
</comment>
<feature type="transmembrane region" description="Helical" evidence="7">
    <location>
        <begin position="95"/>
        <end position="122"/>
    </location>
</feature>
<evidence type="ECO:0000256" key="6">
    <source>
        <dbReference type="SAM" id="MobiDB-lite"/>
    </source>
</evidence>
<feature type="transmembrane region" description="Helical" evidence="7">
    <location>
        <begin position="154"/>
        <end position="177"/>
    </location>
</feature>
<feature type="transmembrane region" description="Helical" evidence="7">
    <location>
        <begin position="288"/>
        <end position="316"/>
    </location>
</feature>
<keyword evidence="5" id="KW-0046">Antibiotic resistance</keyword>
<dbReference type="InterPro" id="IPR011701">
    <property type="entry name" value="MFS"/>
</dbReference>
<dbReference type="InterPro" id="IPR020846">
    <property type="entry name" value="MFS_dom"/>
</dbReference>
<reference evidence="10" key="1">
    <citation type="journal article" date="2019" name="Int. J. Syst. Evol. Microbiol.">
        <title>The Global Catalogue of Microorganisms (GCM) 10K type strain sequencing project: providing services to taxonomists for standard genome sequencing and annotation.</title>
        <authorList>
            <consortium name="The Broad Institute Genomics Platform"/>
            <consortium name="The Broad Institute Genome Sequencing Center for Infectious Disease"/>
            <person name="Wu L."/>
            <person name="Ma J."/>
        </authorList>
    </citation>
    <scope>NUCLEOTIDE SEQUENCE [LARGE SCALE GENOMIC DNA]</scope>
    <source>
        <strain evidence="10">JCM 6923</strain>
    </source>
</reference>
<gene>
    <name evidence="9" type="ORF">GCM10010422_06120</name>
</gene>
<protein>
    <submittedName>
        <fullName evidence="9">MFS transporter</fullName>
    </submittedName>
</protein>
<dbReference type="SUPFAM" id="SSF103473">
    <property type="entry name" value="MFS general substrate transporter"/>
    <property type="match status" value="1"/>
</dbReference>
<organism evidence="9 10">
    <name type="scientific">Streptomyces graminearus</name>
    <dbReference type="NCBI Taxonomy" id="284030"/>
    <lineage>
        <taxon>Bacteria</taxon>
        <taxon>Bacillati</taxon>
        <taxon>Actinomycetota</taxon>
        <taxon>Actinomycetes</taxon>
        <taxon>Kitasatosporales</taxon>
        <taxon>Streptomycetaceae</taxon>
        <taxon>Streptomyces</taxon>
    </lineage>
</organism>
<evidence type="ECO:0000256" key="4">
    <source>
        <dbReference type="ARBA" id="ARBA00023136"/>
    </source>
</evidence>
<keyword evidence="10" id="KW-1185">Reference proteome</keyword>
<feature type="transmembrane region" description="Helical" evidence="7">
    <location>
        <begin position="128"/>
        <end position="147"/>
    </location>
</feature>
<evidence type="ECO:0000256" key="2">
    <source>
        <dbReference type="ARBA" id="ARBA00022692"/>
    </source>
</evidence>
<feature type="transmembrane region" description="Helical" evidence="7">
    <location>
        <begin position="328"/>
        <end position="348"/>
    </location>
</feature>
<feature type="domain" description="Major facilitator superfamily (MFS) profile" evidence="8">
    <location>
        <begin position="29"/>
        <end position="486"/>
    </location>
</feature>
<evidence type="ECO:0000256" key="7">
    <source>
        <dbReference type="SAM" id="Phobius"/>
    </source>
</evidence>
<dbReference type="Pfam" id="PF07690">
    <property type="entry name" value="MFS_1"/>
    <property type="match status" value="1"/>
</dbReference>